<keyword evidence="10" id="KW-0498">Mitosis</keyword>
<name>A0A367KW80_RHIST</name>
<evidence type="ECO:0000256" key="5">
    <source>
        <dbReference type="ARBA" id="ARBA00014520"/>
    </source>
</evidence>
<evidence type="ECO:0000256" key="10">
    <source>
        <dbReference type="ARBA" id="ARBA00022776"/>
    </source>
</evidence>
<evidence type="ECO:0000256" key="1">
    <source>
        <dbReference type="ARBA" id="ARBA00004123"/>
    </source>
</evidence>
<proteinExistence type="inferred from homology"/>
<evidence type="ECO:0000256" key="9">
    <source>
        <dbReference type="ARBA" id="ARBA00022701"/>
    </source>
</evidence>
<evidence type="ECO:0000256" key="14">
    <source>
        <dbReference type="ARBA" id="ARBA00023306"/>
    </source>
</evidence>
<evidence type="ECO:0000256" key="8">
    <source>
        <dbReference type="ARBA" id="ARBA00022618"/>
    </source>
</evidence>
<gene>
    <name evidence="18" type="primary">ASK1</name>
    <name evidence="18" type="ORF">CU098_013685</name>
</gene>
<dbReference type="Proteomes" id="UP000253551">
    <property type="component" value="Unassembled WGS sequence"/>
</dbReference>
<keyword evidence="6" id="KW-0158">Chromosome</keyword>
<dbReference type="STRING" id="4846.A0A367KW80"/>
<feature type="compositionally biased region" description="Polar residues" evidence="17">
    <location>
        <begin position="117"/>
        <end position="129"/>
    </location>
</feature>
<evidence type="ECO:0000256" key="17">
    <source>
        <dbReference type="SAM" id="MobiDB-lite"/>
    </source>
</evidence>
<dbReference type="InterPro" id="IPR013964">
    <property type="entry name" value="DASH_Ask1"/>
</dbReference>
<dbReference type="GO" id="GO:0051301">
    <property type="term" value="P:cell division"/>
    <property type="evidence" value="ECO:0007669"/>
    <property type="project" value="UniProtKB-KW"/>
</dbReference>
<comment type="subcellular location">
    <subcellularLocation>
        <location evidence="3">Chromosome</location>
        <location evidence="3">Centromere</location>
        <location evidence="3">Kinetochore</location>
    </subcellularLocation>
    <subcellularLocation>
        <location evidence="2">Cytoplasm</location>
        <location evidence="2">Cytoskeleton</location>
        <location evidence="2">Spindle</location>
    </subcellularLocation>
    <subcellularLocation>
        <location evidence="1">Nucleus</location>
    </subcellularLocation>
</comment>
<keyword evidence="13" id="KW-0539">Nucleus</keyword>
<keyword evidence="19" id="KW-1185">Reference proteome</keyword>
<dbReference type="PANTHER" id="PTHR28200">
    <property type="entry name" value="DASH COMPLEX SUBUNIT ASK1"/>
    <property type="match status" value="1"/>
</dbReference>
<dbReference type="Pfam" id="PF08655">
    <property type="entry name" value="DASH_Ask1"/>
    <property type="match status" value="1"/>
</dbReference>
<keyword evidence="16" id="KW-0175">Coiled coil</keyword>
<organism evidence="18 19">
    <name type="scientific">Rhizopus stolonifer</name>
    <name type="common">Rhizopus nigricans</name>
    <dbReference type="NCBI Taxonomy" id="4846"/>
    <lineage>
        <taxon>Eukaryota</taxon>
        <taxon>Fungi</taxon>
        <taxon>Fungi incertae sedis</taxon>
        <taxon>Mucoromycota</taxon>
        <taxon>Mucoromycotina</taxon>
        <taxon>Mucoromycetes</taxon>
        <taxon>Mucorales</taxon>
        <taxon>Mucorineae</taxon>
        <taxon>Rhizopodaceae</taxon>
        <taxon>Rhizopus</taxon>
    </lineage>
</organism>
<dbReference type="GO" id="GO:0005874">
    <property type="term" value="C:microtubule"/>
    <property type="evidence" value="ECO:0007669"/>
    <property type="project" value="UniProtKB-KW"/>
</dbReference>
<feature type="compositionally biased region" description="Polar residues" evidence="17">
    <location>
        <begin position="275"/>
        <end position="287"/>
    </location>
</feature>
<keyword evidence="8" id="KW-0132">Cell division</keyword>
<dbReference type="PANTHER" id="PTHR28200:SF1">
    <property type="entry name" value="DASH COMPLEX SUBUNIT ASK1"/>
    <property type="match status" value="1"/>
</dbReference>
<keyword evidence="9" id="KW-0493">Microtubule</keyword>
<dbReference type="GO" id="GO:0044732">
    <property type="term" value="C:mitotic spindle pole body"/>
    <property type="evidence" value="ECO:0007669"/>
    <property type="project" value="TreeGrafter"/>
</dbReference>
<feature type="coiled-coil region" evidence="16">
    <location>
        <begin position="1"/>
        <end position="32"/>
    </location>
</feature>
<dbReference type="GO" id="GO:0072686">
    <property type="term" value="C:mitotic spindle"/>
    <property type="evidence" value="ECO:0007669"/>
    <property type="project" value="InterPro"/>
</dbReference>
<sequence>MSALSLTQTEAEEKLEELQQQVTLNLQEIDKNFAECTRIINELTIPGVERYAEQTSAIWELSKVWSAFFEAMDFRTKLPSYDDDPPLPLFSPSSTNREHTMSNISAYAKGLRKQIQEDSTQDTTTSEYSKPTHLEDSGSMSFIGTKRKNPDSIRSPPRIMPYITEPSSLANTPRNEAARILTENSLQAVDMGESISPDDESMQSFYEHTPSHVASDKQPWQDAPVREDWDNTNLMETESEEQRRNFDIFIQKRQTAKSKVADQELQRRWTGALRSPSNRASKPIQQQQHEEEQSKLVGTPTIERVLNRKQLNLKKDNYFLQDEDEDMGAYEFSDKLPTQ</sequence>
<evidence type="ECO:0000256" key="7">
    <source>
        <dbReference type="ARBA" id="ARBA00022490"/>
    </source>
</evidence>
<comment type="caution">
    <text evidence="18">The sequence shown here is derived from an EMBL/GenBank/DDBJ whole genome shotgun (WGS) entry which is preliminary data.</text>
</comment>
<keyword evidence="14" id="KW-0131">Cell cycle</keyword>
<dbReference type="EMBL" id="PJQM01000147">
    <property type="protein sequence ID" value="RCI06469.1"/>
    <property type="molecule type" value="Genomic_DNA"/>
</dbReference>
<feature type="region of interest" description="Disordered" evidence="17">
    <location>
        <begin position="111"/>
        <end position="159"/>
    </location>
</feature>
<evidence type="ECO:0000256" key="6">
    <source>
        <dbReference type="ARBA" id="ARBA00022454"/>
    </source>
</evidence>
<keyword evidence="12" id="KW-0206">Cytoskeleton</keyword>
<evidence type="ECO:0000256" key="3">
    <source>
        <dbReference type="ARBA" id="ARBA00004629"/>
    </source>
</evidence>
<evidence type="ECO:0000256" key="16">
    <source>
        <dbReference type="SAM" id="Coils"/>
    </source>
</evidence>
<evidence type="ECO:0000256" key="12">
    <source>
        <dbReference type="ARBA" id="ARBA00023212"/>
    </source>
</evidence>
<evidence type="ECO:0000256" key="2">
    <source>
        <dbReference type="ARBA" id="ARBA00004186"/>
    </source>
</evidence>
<evidence type="ECO:0000256" key="13">
    <source>
        <dbReference type="ARBA" id="ARBA00023242"/>
    </source>
</evidence>
<comment type="similarity">
    <text evidence="4">Belongs to the DASH complex ASK1 family.</text>
</comment>
<evidence type="ECO:0000256" key="11">
    <source>
        <dbReference type="ARBA" id="ARBA00022838"/>
    </source>
</evidence>
<keyword evidence="15" id="KW-0137">Centromere</keyword>
<evidence type="ECO:0000313" key="19">
    <source>
        <dbReference type="Proteomes" id="UP000253551"/>
    </source>
</evidence>
<dbReference type="GO" id="GO:0042729">
    <property type="term" value="C:DASH complex"/>
    <property type="evidence" value="ECO:0007669"/>
    <property type="project" value="InterPro"/>
</dbReference>
<dbReference type="AlphaFoldDB" id="A0A367KW80"/>
<dbReference type="GO" id="GO:0008608">
    <property type="term" value="P:attachment of spindle microtubules to kinetochore"/>
    <property type="evidence" value="ECO:0007669"/>
    <property type="project" value="InterPro"/>
</dbReference>
<evidence type="ECO:0000313" key="18">
    <source>
        <dbReference type="EMBL" id="RCI06469.1"/>
    </source>
</evidence>
<accession>A0A367KW80</accession>
<protein>
    <recommendedName>
        <fullName evidence="5">DASH complex subunit ASK1</fullName>
    </recommendedName>
</protein>
<reference evidence="18 19" key="1">
    <citation type="journal article" date="2018" name="G3 (Bethesda)">
        <title>Phylogenetic and Phylogenomic Definition of Rhizopus Species.</title>
        <authorList>
            <person name="Gryganskyi A.P."/>
            <person name="Golan J."/>
            <person name="Dolatabadi S."/>
            <person name="Mondo S."/>
            <person name="Robb S."/>
            <person name="Idnurm A."/>
            <person name="Muszewska A."/>
            <person name="Steczkiewicz K."/>
            <person name="Masonjones S."/>
            <person name="Liao H.L."/>
            <person name="Gajdeczka M.T."/>
            <person name="Anike F."/>
            <person name="Vuek A."/>
            <person name="Anishchenko I.M."/>
            <person name="Voigt K."/>
            <person name="de Hoog G.S."/>
            <person name="Smith M.E."/>
            <person name="Heitman J."/>
            <person name="Vilgalys R."/>
            <person name="Stajich J.E."/>
        </authorList>
    </citation>
    <scope>NUCLEOTIDE SEQUENCE [LARGE SCALE GENOMIC DNA]</scope>
    <source>
        <strain evidence="18 19">LSU 92-RS-03</strain>
    </source>
</reference>
<dbReference type="OrthoDB" id="5573898at2759"/>
<evidence type="ECO:0000256" key="4">
    <source>
        <dbReference type="ARBA" id="ARBA00010731"/>
    </source>
</evidence>
<evidence type="ECO:0000256" key="15">
    <source>
        <dbReference type="ARBA" id="ARBA00023328"/>
    </source>
</evidence>
<keyword evidence="11" id="KW-0995">Kinetochore</keyword>
<feature type="region of interest" description="Disordered" evidence="17">
    <location>
        <begin position="268"/>
        <end position="298"/>
    </location>
</feature>
<keyword evidence="7" id="KW-0963">Cytoplasm</keyword>